<evidence type="ECO:0000313" key="2">
    <source>
        <dbReference type="EMBL" id="MDQ0115545.1"/>
    </source>
</evidence>
<protein>
    <submittedName>
        <fullName evidence="2">ABC-type glycerol-3-phosphate transport system substrate-binding protein</fullName>
    </submittedName>
</protein>
<proteinExistence type="predicted"/>
<feature type="region of interest" description="Disordered" evidence="1">
    <location>
        <begin position="16"/>
        <end position="40"/>
    </location>
</feature>
<dbReference type="EMBL" id="JAUSSU010000011">
    <property type="protein sequence ID" value="MDQ0115545.1"/>
    <property type="molecule type" value="Genomic_DNA"/>
</dbReference>
<gene>
    <name evidence="2" type="ORF">J2T15_005012</name>
</gene>
<feature type="region of interest" description="Disordered" evidence="1">
    <location>
        <begin position="86"/>
        <end position="114"/>
    </location>
</feature>
<name>A0ABT9U7C4_PAEHA</name>
<reference evidence="2 3" key="1">
    <citation type="submission" date="2023-07" db="EMBL/GenBank/DDBJ databases">
        <title>Sorghum-associated microbial communities from plants grown in Nebraska, USA.</title>
        <authorList>
            <person name="Schachtman D."/>
        </authorList>
    </citation>
    <scope>NUCLEOTIDE SEQUENCE [LARGE SCALE GENOMIC DNA]</scope>
    <source>
        <strain evidence="2 3">CC482</strain>
    </source>
</reference>
<dbReference type="Proteomes" id="UP001229346">
    <property type="component" value="Unassembled WGS sequence"/>
</dbReference>
<evidence type="ECO:0000313" key="3">
    <source>
        <dbReference type="Proteomes" id="UP001229346"/>
    </source>
</evidence>
<keyword evidence="3" id="KW-1185">Reference proteome</keyword>
<accession>A0ABT9U7C4</accession>
<organism evidence="2 3">
    <name type="scientific">Paenibacillus harenae</name>
    <dbReference type="NCBI Taxonomy" id="306543"/>
    <lineage>
        <taxon>Bacteria</taxon>
        <taxon>Bacillati</taxon>
        <taxon>Bacillota</taxon>
        <taxon>Bacilli</taxon>
        <taxon>Bacillales</taxon>
        <taxon>Paenibacillaceae</taxon>
        <taxon>Paenibacillus</taxon>
    </lineage>
</organism>
<comment type="caution">
    <text evidence="2">The sequence shown here is derived from an EMBL/GenBank/DDBJ whole genome shotgun (WGS) entry which is preliminary data.</text>
</comment>
<sequence length="114" mass="12534">MSAANIAASMVLSACGASNDKGNEEQNGNAAIDADKGANADGPVTIRLALNKGEVSDDEVKEFETNNPDIKIEIEEMDPQSVRIRATASAHWKGSSSSRRHRLSMRERRWRHRE</sequence>
<feature type="compositionally biased region" description="Basic residues" evidence="1">
    <location>
        <begin position="98"/>
        <end position="114"/>
    </location>
</feature>
<evidence type="ECO:0000256" key="1">
    <source>
        <dbReference type="SAM" id="MobiDB-lite"/>
    </source>
</evidence>